<gene>
    <name evidence="1" type="ORF">OMM_14889</name>
</gene>
<dbReference type="Proteomes" id="UP000189670">
    <property type="component" value="Unassembled WGS sequence"/>
</dbReference>
<sequence length="75" mass="8551">MVDGIRYGTNRKISSNWNSPSNHSFKEGIGNNYQIYQVLLSKVSPEFESMTKQILFPNSAILGNLLYSYLSFNIN</sequence>
<evidence type="ECO:0000313" key="2">
    <source>
        <dbReference type="Proteomes" id="UP000189670"/>
    </source>
</evidence>
<dbReference type="EMBL" id="ATBP01003268">
    <property type="protein sequence ID" value="ETR65050.1"/>
    <property type="molecule type" value="Genomic_DNA"/>
</dbReference>
<protein>
    <submittedName>
        <fullName evidence="1">Uncharacterized protein</fullName>
    </submittedName>
</protein>
<organism evidence="1 2">
    <name type="scientific">Candidatus Magnetoglobus multicellularis str. Araruama</name>
    <dbReference type="NCBI Taxonomy" id="890399"/>
    <lineage>
        <taxon>Bacteria</taxon>
        <taxon>Pseudomonadati</taxon>
        <taxon>Thermodesulfobacteriota</taxon>
        <taxon>Desulfobacteria</taxon>
        <taxon>Desulfobacterales</taxon>
        <taxon>Desulfobacteraceae</taxon>
        <taxon>Candidatus Magnetoglobus</taxon>
    </lineage>
</organism>
<comment type="caution">
    <text evidence="1">The sequence shown here is derived from an EMBL/GenBank/DDBJ whole genome shotgun (WGS) entry which is preliminary data.</text>
</comment>
<name>A0A1V1NR42_9BACT</name>
<evidence type="ECO:0000313" key="1">
    <source>
        <dbReference type="EMBL" id="ETR65050.1"/>
    </source>
</evidence>
<proteinExistence type="predicted"/>
<reference evidence="2" key="1">
    <citation type="submission" date="2012-11" db="EMBL/GenBank/DDBJ databases">
        <authorList>
            <person name="Lucero-Rivera Y.E."/>
            <person name="Tovar-Ramirez D."/>
        </authorList>
    </citation>
    <scope>NUCLEOTIDE SEQUENCE [LARGE SCALE GENOMIC DNA]</scope>
    <source>
        <strain evidence="2">Araruama</strain>
    </source>
</reference>
<accession>A0A1V1NR42</accession>
<dbReference type="AlphaFoldDB" id="A0A1V1NR42"/>